<evidence type="ECO:0000313" key="2">
    <source>
        <dbReference type="EMBL" id="KAF9059620.1"/>
    </source>
</evidence>
<evidence type="ECO:0000256" key="1">
    <source>
        <dbReference type="SAM" id="MobiDB-lite"/>
    </source>
</evidence>
<name>A0A9P5PCJ5_9AGAR</name>
<keyword evidence="3" id="KW-1185">Reference proteome</keyword>
<comment type="caution">
    <text evidence="2">The sequence shown here is derived from an EMBL/GenBank/DDBJ whole genome shotgun (WGS) entry which is preliminary data.</text>
</comment>
<sequence length="208" mass="23965">MFSKNISDHLNVPEHLDVQSLEISDQFFNSFHQRAPPHKTREPQQKQYKEEDGHLRSTQGWLKIPQELFIGSELQVKDREGDLIFHVDFTLSQEKRNCLQLALLAWSRAVKHTISGAELKNQNTAETSHTEFSMFHFSYFSKYRQKGVGAPEDIHPLHLRSADGSKTNHSQFFIYGGSDMLNFSEEYNLLSTTLGETLQEIVTKVQPT</sequence>
<reference evidence="2" key="1">
    <citation type="submission" date="2020-11" db="EMBL/GenBank/DDBJ databases">
        <authorList>
            <consortium name="DOE Joint Genome Institute"/>
            <person name="Ahrendt S."/>
            <person name="Riley R."/>
            <person name="Andreopoulos W."/>
            <person name="Labutti K."/>
            <person name="Pangilinan J."/>
            <person name="Ruiz-Duenas F.J."/>
            <person name="Barrasa J.M."/>
            <person name="Sanchez-Garcia M."/>
            <person name="Camarero S."/>
            <person name="Miyauchi S."/>
            <person name="Serrano A."/>
            <person name="Linde D."/>
            <person name="Babiker R."/>
            <person name="Drula E."/>
            <person name="Ayuso-Fernandez I."/>
            <person name="Pacheco R."/>
            <person name="Padilla G."/>
            <person name="Ferreira P."/>
            <person name="Barriuso J."/>
            <person name="Kellner H."/>
            <person name="Castanera R."/>
            <person name="Alfaro M."/>
            <person name="Ramirez L."/>
            <person name="Pisabarro A.G."/>
            <person name="Kuo A."/>
            <person name="Tritt A."/>
            <person name="Lipzen A."/>
            <person name="He G."/>
            <person name="Yan M."/>
            <person name="Ng V."/>
            <person name="Cullen D."/>
            <person name="Martin F."/>
            <person name="Rosso M.-N."/>
            <person name="Henrissat B."/>
            <person name="Hibbett D."/>
            <person name="Martinez A.T."/>
            <person name="Grigoriev I.V."/>
        </authorList>
    </citation>
    <scope>NUCLEOTIDE SEQUENCE</scope>
    <source>
        <strain evidence="2">AH 40177</strain>
    </source>
</reference>
<feature type="region of interest" description="Disordered" evidence="1">
    <location>
        <begin position="32"/>
        <end position="52"/>
    </location>
</feature>
<gene>
    <name evidence="2" type="ORF">BDP27DRAFT_1371271</name>
</gene>
<organism evidence="2 3">
    <name type="scientific">Rhodocollybia butyracea</name>
    <dbReference type="NCBI Taxonomy" id="206335"/>
    <lineage>
        <taxon>Eukaryota</taxon>
        <taxon>Fungi</taxon>
        <taxon>Dikarya</taxon>
        <taxon>Basidiomycota</taxon>
        <taxon>Agaricomycotina</taxon>
        <taxon>Agaricomycetes</taxon>
        <taxon>Agaricomycetidae</taxon>
        <taxon>Agaricales</taxon>
        <taxon>Marasmiineae</taxon>
        <taxon>Omphalotaceae</taxon>
        <taxon>Rhodocollybia</taxon>
    </lineage>
</organism>
<evidence type="ECO:0000313" key="3">
    <source>
        <dbReference type="Proteomes" id="UP000772434"/>
    </source>
</evidence>
<proteinExistence type="predicted"/>
<dbReference type="AlphaFoldDB" id="A0A9P5PCJ5"/>
<dbReference type="Proteomes" id="UP000772434">
    <property type="component" value="Unassembled WGS sequence"/>
</dbReference>
<accession>A0A9P5PCJ5</accession>
<dbReference type="OrthoDB" id="2930232at2759"/>
<dbReference type="EMBL" id="JADNRY010000288">
    <property type="protein sequence ID" value="KAF9059620.1"/>
    <property type="molecule type" value="Genomic_DNA"/>
</dbReference>
<feature type="compositionally biased region" description="Basic and acidic residues" evidence="1">
    <location>
        <begin position="39"/>
        <end position="52"/>
    </location>
</feature>
<protein>
    <submittedName>
        <fullName evidence="2">Uncharacterized protein</fullName>
    </submittedName>
</protein>